<reference evidence="1" key="1">
    <citation type="submission" date="2018-05" db="EMBL/GenBank/DDBJ databases">
        <authorList>
            <person name="Lanie J.A."/>
            <person name="Ng W.-L."/>
            <person name="Kazmierczak K.M."/>
            <person name="Andrzejewski T.M."/>
            <person name="Davidsen T.M."/>
            <person name="Wayne K.J."/>
            <person name="Tettelin H."/>
            <person name="Glass J.I."/>
            <person name="Rusch D."/>
            <person name="Podicherti R."/>
            <person name="Tsui H.-C.T."/>
            <person name="Winkler M.E."/>
        </authorList>
    </citation>
    <scope>NUCLEOTIDE SEQUENCE</scope>
</reference>
<dbReference type="EMBL" id="UINC01048462">
    <property type="protein sequence ID" value="SVB59012.1"/>
    <property type="molecule type" value="Genomic_DNA"/>
</dbReference>
<dbReference type="AlphaFoldDB" id="A0A382F8Q0"/>
<evidence type="ECO:0000313" key="1">
    <source>
        <dbReference type="EMBL" id="SVB59012.1"/>
    </source>
</evidence>
<gene>
    <name evidence="1" type="ORF">METZ01_LOCUS211866</name>
</gene>
<sequence length="27" mass="3399">MVNISTDQYRKYNYEPLLHKNHSKYKK</sequence>
<protein>
    <submittedName>
        <fullName evidence="1">Uncharacterized protein</fullName>
    </submittedName>
</protein>
<organism evidence="1">
    <name type="scientific">marine metagenome</name>
    <dbReference type="NCBI Taxonomy" id="408172"/>
    <lineage>
        <taxon>unclassified sequences</taxon>
        <taxon>metagenomes</taxon>
        <taxon>ecological metagenomes</taxon>
    </lineage>
</organism>
<proteinExistence type="predicted"/>
<accession>A0A382F8Q0</accession>
<name>A0A382F8Q0_9ZZZZ</name>